<dbReference type="eggNOG" id="COG3462">
    <property type="taxonomic scope" value="Bacteria"/>
</dbReference>
<organism evidence="2 3">
    <name type="scientific">Kosmotoga olearia (strain ATCC BAA-1733 / DSM 21960 / TBF 19.5.1)</name>
    <dbReference type="NCBI Taxonomy" id="521045"/>
    <lineage>
        <taxon>Bacteria</taxon>
        <taxon>Thermotogati</taxon>
        <taxon>Thermotogota</taxon>
        <taxon>Thermotogae</taxon>
        <taxon>Kosmotogales</taxon>
        <taxon>Kosmotogaceae</taxon>
        <taxon>Kosmotoga</taxon>
    </lineage>
</organism>
<dbReference type="KEGG" id="kol:Kole_1214"/>
<dbReference type="HOGENOM" id="CLU_159099_0_1_0"/>
<evidence type="ECO:0000313" key="2">
    <source>
        <dbReference type="EMBL" id="ACR79912.1"/>
    </source>
</evidence>
<reference evidence="2 3" key="2">
    <citation type="journal article" date="2011" name="J. Bacteriol.">
        <title>Genome Sequence of Kosmotoga olearia Strain TBF 19.5.1, a Thermophilic Bacterium with a Wide Growth Temperature Range, Isolated from the Troll B Oil Platform in the North Sea.</title>
        <authorList>
            <person name="Swithers K.S."/>
            <person name="Dipippo J.L."/>
            <person name="Bruce D.C."/>
            <person name="Detter C."/>
            <person name="Tapia R."/>
            <person name="Han S."/>
            <person name="Goodwin L.A."/>
            <person name="Han J."/>
            <person name="Woyke T."/>
            <person name="Pitluck S."/>
            <person name="Pennacchio L."/>
            <person name="Nolan M."/>
            <person name="Mikhailova N."/>
            <person name="Land M.L."/>
            <person name="Nesbo C.L."/>
            <person name="Gogarten J.P."/>
            <person name="Noll K.M."/>
        </authorList>
    </citation>
    <scope>NUCLEOTIDE SEQUENCE [LARGE SCALE GENOMIC DNA]</scope>
    <source>
        <strain evidence="3">ATCC BAA-1733 / DSM 21960 / TBF 19.5.1</strain>
    </source>
</reference>
<dbReference type="OrthoDB" id="49251at2"/>
<accession>C5CIZ6</accession>
<feature type="domain" description="SHOCT" evidence="1">
    <location>
        <begin position="41"/>
        <end position="66"/>
    </location>
</feature>
<dbReference type="Proteomes" id="UP000002382">
    <property type="component" value="Chromosome"/>
</dbReference>
<evidence type="ECO:0000313" key="3">
    <source>
        <dbReference type="Proteomes" id="UP000002382"/>
    </source>
</evidence>
<gene>
    <name evidence="2" type="ordered locus">Kole_1214</name>
</gene>
<dbReference type="Pfam" id="PF09851">
    <property type="entry name" value="SHOCT"/>
    <property type="match status" value="1"/>
</dbReference>
<dbReference type="STRING" id="521045.Kole_1214"/>
<name>C5CIZ6_KOSOT</name>
<evidence type="ECO:0000259" key="1">
    <source>
        <dbReference type="Pfam" id="PF09851"/>
    </source>
</evidence>
<dbReference type="InterPro" id="IPR018649">
    <property type="entry name" value="SHOCT"/>
</dbReference>
<dbReference type="AlphaFoldDB" id="C5CIZ6"/>
<reference evidence="2 3" key="1">
    <citation type="submission" date="2009-06" db="EMBL/GenBank/DDBJ databases">
        <title>Complete sequence of Thermotogales bacterium TBF 19.5.1.</title>
        <authorList>
            <consortium name="US DOE Joint Genome Institute"/>
            <person name="Lucas S."/>
            <person name="Copeland A."/>
            <person name="Lapidus A."/>
            <person name="Glavina del Rio T."/>
            <person name="Tice H."/>
            <person name="Bruce D."/>
            <person name="Goodwin L."/>
            <person name="Pitluck S."/>
            <person name="Chertkov O."/>
            <person name="Brettin T."/>
            <person name="Detter J.C."/>
            <person name="Han C."/>
            <person name="Schmutz J."/>
            <person name="Larimer F."/>
            <person name="Land M."/>
            <person name="Hauser L."/>
            <person name="Kyrpides N."/>
            <person name="Ovchinnikova G."/>
            <person name="Noll K."/>
        </authorList>
    </citation>
    <scope>NUCLEOTIDE SEQUENCE [LARGE SCALE GENOMIC DNA]</scope>
    <source>
        <strain evidence="3">ATCC BAA-1733 / DSM 21960 / TBF 19.5.1</strain>
    </source>
</reference>
<dbReference type="EMBL" id="CP001634">
    <property type="protein sequence ID" value="ACR79912.1"/>
    <property type="molecule type" value="Genomic_DNA"/>
</dbReference>
<protein>
    <recommendedName>
        <fullName evidence="1">SHOCT domain-containing protein</fullName>
    </recommendedName>
</protein>
<keyword evidence="3" id="KW-1185">Reference proteome</keyword>
<proteinExistence type="predicted"/>
<sequence length="70" mass="8148">MVMMFFGWLFFIIVLVLLIRPDYFRKLPGNSNGESEYEAGAIEILKERYAKGEIGEEEYLDKLKKLRGGN</sequence>